<keyword evidence="8" id="KW-1185">Reference proteome</keyword>
<dbReference type="InterPro" id="IPR029045">
    <property type="entry name" value="ClpP/crotonase-like_dom_sf"/>
</dbReference>
<evidence type="ECO:0000256" key="4">
    <source>
        <dbReference type="ARBA" id="ARBA00022825"/>
    </source>
</evidence>
<evidence type="ECO:0000256" key="3">
    <source>
        <dbReference type="ARBA" id="ARBA00022801"/>
    </source>
</evidence>
<name>A7NNJ8_ROSCS</name>
<dbReference type="NCBIfam" id="TIGR00706">
    <property type="entry name" value="SppA_dom"/>
    <property type="match status" value="1"/>
</dbReference>
<dbReference type="AlphaFoldDB" id="A7NNJ8"/>
<feature type="domain" description="Peptidase S49" evidence="6">
    <location>
        <begin position="146"/>
        <end position="297"/>
    </location>
</feature>
<dbReference type="KEGG" id="rca:Rcas_3085"/>
<dbReference type="PANTHER" id="PTHR42987:SF7">
    <property type="entry name" value="SIGNAL PEPTIDE PEPTIDASE SPPA-RELATED"/>
    <property type="match status" value="1"/>
</dbReference>
<dbReference type="PANTHER" id="PTHR42987">
    <property type="entry name" value="PEPTIDASE S49"/>
    <property type="match status" value="1"/>
</dbReference>
<comment type="similarity">
    <text evidence="1">Belongs to the peptidase S49 family.</text>
</comment>
<dbReference type="CDD" id="cd07023">
    <property type="entry name" value="S49_Sppa_N_C"/>
    <property type="match status" value="1"/>
</dbReference>
<proteinExistence type="inferred from homology"/>
<evidence type="ECO:0000259" key="6">
    <source>
        <dbReference type="Pfam" id="PF01343"/>
    </source>
</evidence>
<evidence type="ECO:0000313" key="7">
    <source>
        <dbReference type="EMBL" id="ABU59139.1"/>
    </source>
</evidence>
<dbReference type="InterPro" id="IPR004635">
    <property type="entry name" value="Pept_S49_SppA"/>
</dbReference>
<dbReference type="OrthoDB" id="9764363at2"/>
<dbReference type="GO" id="GO:0008236">
    <property type="term" value="F:serine-type peptidase activity"/>
    <property type="evidence" value="ECO:0007669"/>
    <property type="project" value="UniProtKB-KW"/>
</dbReference>
<evidence type="ECO:0000256" key="2">
    <source>
        <dbReference type="ARBA" id="ARBA00022670"/>
    </source>
</evidence>
<dbReference type="Pfam" id="PF01343">
    <property type="entry name" value="Peptidase_S49"/>
    <property type="match status" value="1"/>
</dbReference>
<evidence type="ECO:0000256" key="5">
    <source>
        <dbReference type="SAM" id="Phobius"/>
    </source>
</evidence>
<dbReference type="GO" id="GO:0003993">
    <property type="term" value="F:acid phosphatase activity"/>
    <property type="evidence" value="ECO:0007669"/>
    <property type="project" value="UniProtKB-EC"/>
</dbReference>
<dbReference type="HOGENOM" id="CLU_046540_0_1_0"/>
<accession>A7NNJ8</accession>
<sequence length="348" mass="37464">MSDQPPVSAPVPLAQPAPRKDRTWIVVISIIVGIVLACAILPLGGMALLLAFDGGNAAATVPGSRWQEEVISGRGNDRIVVITVSGTIGADAGDGLFTTGLSHEQLLSQIRTAANDSRVKAVVLRVDSPGGSVVASNELYVELKKLREKGKPLVISMGSIAASGGYYISMAGERIYANPDTLTGSLGVIVSLLNYDEAFERLGLREYVYKSGDFKDIGSPLRPPQPEEEAIWNALVDEAYQGFIDVIVEGRGMERTEVIRLADGRIYTGRQAKALGLIDELGNLEDAIEGAKELAGLTDALIVRYRSFNTLRELLQANLEQNLQPSDPLGLRAIAQPRAPRLEYRFVP</sequence>
<dbReference type="RefSeq" id="WP_012121563.1">
    <property type="nucleotide sequence ID" value="NC_009767.1"/>
</dbReference>
<dbReference type="EMBL" id="CP000804">
    <property type="protein sequence ID" value="ABU59139.1"/>
    <property type="molecule type" value="Genomic_DNA"/>
</dbReference>
<reference evidence="7 8" key="1">
    <citation type="submission" date="2007-08" db="EMBL/GenBank/DDBJ databases">
        <title>Complete sequence of Roseiflexus castenholzii DSM 13941.</title>
        <authorList>
            <consortium name="US DOE Joint Genome Institute"/>
            <person name="Copeland A."/>
            <person name="Lucas S."/>
            <person name="Lapidus A."/>
            <person name="Barry K."/>
            <person name="Glavina del Rio T."/>
            <person name="Dalin E."/>
            <person name="Tice H."/>
            <person name="Pitluck S."/>
            <person name="Thompson L.S."/>
            <person name="Brettin T."/>
            <person name="Bruce D."/>
            <person name="Detter J.C."/>
            <person name="Han C."/>
            <person name="Tapia R."/>
            <person name="Schmutz J."/>
            <person name="Larimer F."/>
            <person name="Land M."/>
            <person name="Hauser L."/>
            <person name="Kyrpides N."/>
            <person name="Mikhailova N."/>
            <person name="Bryant D.A."/>
            <person name="Hanada S."/>
            <person name="Tsukatani Y."/>
            <person name="Richardson P."/>
        </authorList>
    </citation>
    <scope>NUCLEOTIDE SEQUENCE [LARGE SCALE GENOMIC DNA]</scope>
    <source>
        <strain evidence="8">DSM 13941 / HLO8</strain>
    </source>
</reference>
<dbReference type="InterPro" id="IPR002142">
    <property type="entry name" value="Peptidase_S49"/>
</dbReference>
<protein>
    <submittedName>
        <fullName evidence="7">Signal peptide peptidase SppA, 36K type</fullName>
        <ecNumber evidence="7">3.1.3.2</ecNumber>
    </submittedName>
</protein>
<dbReference type="Proteomes" id="UP000000263">
    <property type="component" value="Chromosome"/>
</dbReference>
<dbReference type="InterPro" id="IPR047272">
    <property type="entry name" value="S49_SppA_C"/>
</dbReference>
<keyword evidence="4" id="KW-0720">Serine protease</keyword>
<dbReference type="EC" id="3.1.3.2" evidence="7"/>
<keyword evidence="5" id="KW-0812">Transmembrane</keyword>
<keyword evidence="2" id="KW-0645">Protease</keyword>
<gene>
    <name evidence="7" type="ordered locus">Rcas_3085</name>
</gene>
<dbReference type="Gene3D" id="3.90.226.10">
    <property type="entry name" value="2-enoyl-CoA Hydratase, Chain A, domain 1"/>
    <property type="match status" value="1"/>
</dbReference>
<dbReference type="Gene3D" id="6.20.330.10">
    <property type="match status" value="1"/>
</dbReference>
<keyword evidence="5" id="KW-0472">Membrane</keyword>
<dbReference type="SUPFAM" id="SSF52096">
    <property type="entry name" value="ClpP/crotonase"/>
    <property type="match status" value="1"/>
</dbReference>
<evidence type="ECO:0000313" key="8">
    <source>
        <dbReference type="Proteomes" id="UP000000263"/>
    </source>
</evidence>
<dbReference type="STRING" id="383372.Rcas_3085"/>
<keyword evidence="3 7" id="KW-0378">Hydrolase</keyword>
<feature type="transmembrane region" description="Helical" evidence="5">
    <location>
        <begin position="24"/>
        <end position="52"/>
    </location>
</feature>
<organism evidence="7 8">
    <name type="scientific">Roseiflexus castenholzii (strain DSM 13941 / HLO8)</name>
    <dbReference type="NCBI Taxonomy" id="383372"/>
    <lineage>
        <taxon>Bacteria</taxon>
        <taxon>Bacillati</taxon>
        <taxon>Chloroflexota</taxon>
        <taxon>Chloroflexia</taxon>
        <taxon>Chloroflexales</taxon>
        <taxon>Roseiflexineae</taxon>
        <taxon>Roseiflexaceae</taxon>
        <taxon>Roseiflexus</taxon>
    </lineage>
</organism>
<dbReference type="GO" id="GO:0006508">
    <property type="term" value="P:proteolysis"/>
    <property type="evidence" value="ECO:0007669"/>
    <property type="project" value="UniProtKB-KW"/>
</dbReference>
<keyword evidence="5" id="KW-1133">Transmembrane helix</keyword>
<dbReference type="eggNOG" id="COG0616">
    <property type="taxonomic scope" value="Bacteria"/>
</dbReference>
<evidence type="ECO:0000256" key="1">
    <source>
        <dbReference type="ARBA" id="ARBA00008683"/>
    </source>
</evidence>